<keyword evidence="2" id="KW-1185">Reference proteome</keyword>
<dbReference type="EMBL" id="JAHZSS010000003">
    <property type="protein sequence ID" value="MBW8190320.1"/>
    <property type="molecule type" value="Genomic_DNA"/>
</dbReference>
<accession>A0ABS7EDH8</accession>
<gene>
    <name evidence="1" type="ORF">K0504_04655</name>
</gene>
<proteinExistence type="predicted"/>
<name>A0ABS7EDH8_9GAMM</name>
<dbReference type="Pfam" id="PF14284">
    <property type="entry name" value="PcfJ"/>
    <property type="match status" value="1"/>
</dbReference>
<evidence type="ECO:0000313" key="2">
    <source>
        <dbReference type="Proteomes" id="UP001166251"/>
    </source>
</evidence>
<comment type="caution">
    <text evidence="1">The sequence shown here is derived from an EMBL/GenBank/DDBJ whole genome shotgun (WGS) entry which is preliminary data.</text>
</comment>
<dbReference type="RefSeq" id="WP_220102993.1">
    <property type="nucleotide sequence ID" value="NZ_JAHZSS010000003.1"/>
</dbReference>
<dbReference type="InterPro" id="IPR025586">
    <property type="entry name" value="PcfJ"/>
</dbReference>
<sequence>MTTVVQEKQINTSSLPSVMINTALLGYDYDIQIMSWTEGLTAYQRNPSGSLTQIDGGVGVGLTFIDEGNDKTRWMSSIPDGLLEQTALFPEHQLQMLWLAANSKNAEDILLVRPFMLAMICESYRTDNQSALRLARLGQRQLLAELGLASTKAALKFIDKLTLTFEGANEIYHVMRMLNATTCFFKRFSHYTSVNFACLSLDNTHPFLTGTHLGRTLAETNNATRLRLKVVLVDTLLLGQDIGLADPLSVIVNLTTYDALQNLHDEWVRRRNLIRAEQRKPIDADKPYPVYFCSAPDIEPIVDYYDLCKEGDEMCHCVAVYHNRIAQGRYIVLRLSQPERMTIGIKIDPNKQFPYEIDQISGLKNKIPSEDTRKKVFDWLLNERKNYKLFKRN</sequence>
<reference evidence="1" key="1">
    <citation type="submission" date="2021-07" db="EMBL/GenBank/DDBJ databases">
        <title>Neiella marina sp. nov., isolated from the intestinal content of sea cucumber Apostichopus japonicus.</title>
        <authorList>
            <person name="Bai X."/>
        </authorList>
    </citation>
    <scope>NUCLEOTIDE SEQUENCE</scope>
    <source>
        <strain evidence="1">126</strain>
    </source>
</reference>
<protein>
    <submittedName>
        <fullName evidence="1">PcfJ domain-containing protein</fullName>
    </submittedName>
</protein>
<evidence type="ECO:0000313" key="1">
    <source>
        <dbReference type="EMBL" id="MBW8190320.1"/>
    </source>
</evidence>
<organism evidence="1 2">
    <name type="scientific">Neiella holothuriorum</name>
    <dbReference type="NCBI Taxonomy" id="2870530"/>
    <lineage>
        <taxon>Bacteria</taxon>
        <taxon>Pseudomonadati</taxon>
        <taxon>Pseudomonadota</taxon>
        <taxon>Gammaproteobacteria</taxon>
        <taxon>Alteromonadales</taxon>
        <taxon>Echinimonadaceae</taxon>
        <taxon>Neiella</taxon>
    </lineage>
</organism>
<dbReference type="Proteomes" id="UP001166251">
    <property type="component" value="Unassembled WGS sequence"/>
</dbReference>